<dbReference type="EMBL" id="BLLL01000012">
    <property type="protein sequence ID" value="GFH63309.1"/>
    <property type="molecule type" value="Genomic_DNA"/>
</dbReference>
<sequence length="185" mass="20492">MQTVRIKRPVTPCFDMEAFMTMSRETRLGGAVAERIATLWEQWLPLLNVYEIPNNTTVWLAAWLPEQVEKAVEERWAVSPSEGHLYNNLAQFLCMSAVQEILPEVEIRGCAPVPRPVPALAEALNSLGISYKGEGPALNRMYAVVTHYPHMGGCEICHLQTHCSKGHGQTAGIVLPGHDETDNTA</sequence>
<gene>
    <name evidence="1" type="ORF">ZNDK_1080</name>
</gene>
<dbReference type="Proteomes" id="UP000505077">
    <property type="component" value="Unassembled WGS sequence"/>
</dbReference>
<reference evidence="1 2" key="1">
    <citation type="journal article" date="2020" name="ISME J.">
        <title>Parallel Reductive Genome Evolution in Desulfovibrio Ectosymbionts Independently Acquired by Trichonympha Protists in the Termite Gut.</title>
        <authorList>
            <person name="Takeuchi M."/>
            <person name="Kuwahara H."/>
            <person name="Murakami T."/>
            <person name="Takahashi K."/>
            <person name="Kajitani R."/>
            <person name="Toyoda A."/>
            <person name="Itoh T."/>
            <person name="Ohkuma M."/>
            <person name="Hongoh Y."/>
        </authorList>
    </citation>
    <scope>NUCLEOTIDE SEQUENCE [LARGE SCALE GENOMIC DNA]</scope>
    <source>
        <strain evidence="1">ZnDsv-02</strain>
    </source>
</reference>
<name>A0A6L2R705_9BACT</name>
<organism evidence="1 2">
    <name type="scientific">Candidatus Desulfovibrio kirbyi</name>
    <dbReference type="NCBI Taxonomy" id="2696086"/>
    <lineage>
        <taxon>Bacteria</taxon>
        <taxon>Pseudomonadati</taxon>
        <taxon>Thermodesulfobacteriota</taxon>
        <taxon>Desulfovibrionia</taxon>
        <taxon>Desulfovibrionales</taxon>
        <taxon>Desulfovibrionaceae</taxon>
        <taxon>Desulfovibrio</taxon>
    </lineage>
</organism>
<dbReference type="AlphaFoldDB" id="A0A6L2R705"/>
<evidence type="ECO:0000313" key="1">
    <source>
        <dbReference type="EMBL" id="GFH63309.1"/>
    </source>
</evidence>
<protein>
    <submittedName>
        <fullName evidence="1">Uncharacterized protein</fullName>
    </submittedName>
</protein>
<accession>A0A6L2R705</accession>
<evidence type="ECO:0000313" key="2">
    <source>
        <dbReference type="Proteomes" id="UP000505077"/>
    </source>
</evidence>
<proteinExistence type="predicted"/>
<comment type="caution">
    <text evidence="1">The sequence shown here is derived from an EMBL/GenBank/DDBJ whole genome shotgun (WGS) entry which is preliminary data.</text>
</comment>